<dbReference type="OrthoDB" id="5544375at2759"/>
<evidence type="ECO:0000256" key="1">
    <source>
        <dbReference type="SAM" id="MobiDB-lite"/>
    </source>
</evidence>
<dbReference type="AlphaFoldDB" id="A0A074XFP5"/>
<organism evidence="2 3">
    <name type="scientific">Aureobasidium pullulans EXF-150</name>
    <dbReference type="NCBI Taxonomy" id="1043002"/>
    <lineage>
        <taxon>Eukaryota</taxon>
        <taxon>Fungi</taxon>
        <taxon>Dikarya</taxon>
        <taxon>Ascomycota</taxon>
        <taxon>Pezizomycotina</taxon>
        <taxon>Dothideomycetes</taxon>
        <taxon>Dothideomycetidae</taxon>
        <taxon>Dothideales</taxon>
        <taxon>Saccotheciaceae</taxon>
        <taxon>Aureobasidium</taxon>
    </lineage>
</organism>
<dbReference type="STRING" id="1043002.A0A074XFP5"/>
<feature type="compositionally biased region" description="Low complexity" evidence="1">
    <location>
        <begin position="131"/>
        <end position="144"/>
    </location>
</feature>
<gene>
    <name evidence="2" type="ORF">M438DRAFT_355270</name>
</gene>
<keyword evidence="3" id="KW-1185">Reference proteome</keyword>
<evidence type="ECO:0000313" key="2">
    <source>
        <dbReference type="EMBL" id="KEQ84330.1"/>
    </source>
</evidence>
<dbReference type="Pfam" id="PF07956">
    <property type="entry name" value="DUF1690"/>
    <property type="match status" value="1"/>
</dbReference>
<name>A0A074XFP5_AURPU</name>
<reference evidence="2 3" key="1">
    <citation type="journal article" date="2014" name="BMC Genomics">
        <title>Genome sequencing of four Aureobasidium pullulans varieties: biotechnological potential, stress tolerance, and description of new species.</title>
        <authorList>
            <person name="Gostin Ar C."/>
            <person name="Ohm R.A."/>
            <person name="Kogej T."/>
            <person name="Sonjak S."/>
            <person name="Turk M."/>
            <person name="Zajc J."/>
            <person name="Zalar P."/>
            <person name="Grube M."/>
            <person name="Sun H."/>
            <person name="Han J."/>
            <person name="Sharma A."/>
            <person name="Chiniquy J."/>
            <person name="Ngan C.Y."/>
            <person name="Lipzen A."/>
            <person name="Barry K."/>
            <person name="Grigoriev I.V."/>
            <person name="Gunde-Cimerman N."/>
        </authorList>
    </citation>
    <scope>NUCLEOTIDE SEQUENCE [LARGE SCALE GENOMIC DNA]</scope>
    <source>
        <strain evidence="2 3">EXF-150</strain>
    </source>
</reference>
<dbReference type="Proteomes" id="UP000030706">
    <property type="component" value="Unassembled WGS sequence"/>
</dbReference>
<dbReference type="HOGENOM" id="CLU_1170462_0_0_1"/>
<dbReference type="GeneID" id="40749329"/>
<dbReference type="RefSeq" id="XP_029760517.1">
    <property type="nucleotide sequence ID" value="XM_029907023.1"/>
</dbReference>
<sequence length="237" mass="26240">MFVSLQGTREMFFTSCFSGCENGRFVVVVAEVGCEVRVGCGDGCCGGDDEVETCWSFDGDGTSDGVSGDSCSVSEDGAIDCLTAADFLNQTDSTRSRNLELQIQQRVTAELERIRDEEAQRLAQYTERLTPSSEEQSDDSSSPSLKEKISSALTPSSSQNKDRSNDSVSKEVAELRSKLERRKKLDQTDASVEKAKDGLVQCLRLNDRRPLDCWEQVEAFKAEVAKLEQKFVDRTLR</sequence>
<accession>A0A074XFP5</accession>
<proteinExistence type="predicted"/>
<dbReference type="InterPro" id="IPR012471">
    <property type="entry name" value="DUF1690"/>
</dbReference>
<feature type="region of interest" description="Disordered" evidence="1">
    <location>
        <begin position="125"/>
        <end position="171"/>
    </location>
</feature>
<dbReference type="EMBL" id="KL584982">
    <property type="protein sequence ID" value="KEQ84330.1"/>
    <property type="molecule type" value="Genomic_DNA"/>
</dbReference>
<feature type="compositionally biased region" description="Basic and acidic residues" evidence="1">
    <location>
        <begin position="160"/>
        <end position="171"/>
    </location>
</feature>
<evidence type="ECO:0008006" key="4">
    <source>
        <dbReference type="Google" id="ProtNLM"/>
    </source>
</evidence>
<evidence type="ECO:0000313" key="3">
    <source>
        <dbReference type="Proteomes" id="UP000030706"/>
    </source>
</evidence>
<protein>
    <recommendedName>
        <fullName evidence="4">DUF1690-domain-containing protein</fullName>
    </recommendedName>
</protein>